<name>A0A6J6JJI0_9ZZZZ</name>
<dbReference type="EMBL" id="CAEZVN010000083">
    <property type="protein sequence ID" value="CAB4636039.1"/>
    <property type="molecule type" value="Genomic_DNA"/>
</dbReference>
<keyword evidence="1" id="KW-1133">Transmembrane helix</keyword>
<proteinExistence type="predicted"/>
<feature type="transmembrane region" description="Helical" evidence="1">
    <location>
        <begin position="44"/>
        <end position="64"/>
    </location>
</feature>
<organism evidence="2">
    <name type="scientific">freshwater metagenome</name>
    <dbReference type="NCBI Taxonomy" id="449393"/>
    <lineage>
        <taxon>unclassified sequences</taxon>
        <taxon>metagenomes</taxon>
        <taxon>ecological metagenomes</taxon>
    </lineage>
</organism>
<evidence type="ECO:0000256" key="1">
    <source>
        <dbReference type="SAM" id="Phobius"/>
    </source>
</evidence>
<sequence length="176" mass="19411">MRQAKFLPEVTRNRVLSNWVLASFGTKLSESDTKRSLHIRLKAIRLPIICLILVLSVSVGYFVLPKRSPSFESVISQPPVTAASTSDSVDKPLTTDCSADDLQANLADYAPTRDGIKAISGYKALPGQDLGGALVIDFVCEDSKTNDKFRSMWLLANKKWSLKEISRPPSRQPGDF</sequence>
<accession>A0A6J6JJI0</accession>
<evidence type="ECO:0000313" key="2">
    <source>
        <dbReference type="EMBL" id="CAB4636039.1"/>
    </source>
</evidence>
<keyword evidence="1" id="KW-0472">Membrane</keyword>
<reference evidence="2" key="1">
    <citation type="submission" date="2020-05" db="EMBL/GenBank/DDBJ databases">
        <authorList>
            <person name="Chiriac C."/>
            <person name="Salcher M."/>
            <person name="Ghai R."/>
            <person name="Kavagutti S V."/>
        </authorList>
    </citation>
    <scope>NUCLEOTIDE SEQUENCE</scope>
</reference>
<dbReference type="AlphaFoldDB" id="A0A6J6JJI0"/>
<gene>
    <name evidence="2" type="ORF">UFOPK2001_00844</name>
</gene>
<protein>
    <submittedName>
        <fullName evidence="2">Unannotated protein</fullName>
    </submittedName>
</protein>
<keyword evidence="1" id="KW-0812">Transmembrane</keyword>